<dbReference type="EMBL" id="JBDFQZ010000010">
    <property type="protein sequence ID" value="KAK9684469.1"/>
    <property type="molecule type" value="Genomic_DNA"/>
</dbReference>
<reference evidence="5 6" key="1">
    <citation type="submission" date="2024-03" db="EMBL/GenBank/DDBJ databases">
        <title>WGS assembly of Saponaria officinalis var. Norfolk2.</title>
        <authorList>
            <person name="Jenkins J."/>
            <person name="Shu S."/>
            <person name="Grimwood J."/>
            <person name="Barry K."/>
            <person name="Goodstein D."/>
            <person name="Schmutz J."/>
            <person name="Leebens-Mack J."/>
            <person name="Osbourn A."/>
        </authorList>
    </citation>
    <scope>NUCLEOTIDE SEQUENCE [LARGE SCALE GENOMIC DNA]</scope>
    <source>
        <strain evidence="6">cv. Norfolk2</strain>
        <strain evidence="5">JIC</strain>
        <tissue evidence="5">Leaf</tissue>
    </source>
</reference>
<gene>
    <name evidence="5" type="ORF">RND81_10G212000</name>
</gene>
<keyword evidence="1" id="KW-0479">Metal-binding</keyword>
<keyword evidence="1" id="KW-0863">Zinc-finger</keyword>
<dbReference type="EMBL" id="JBDFQZ010000010">
    <property type="protein sequence ID" value="KAK9684471.1"/>
    <property type="molecule type" value="Genomic_DNA"/>
</dbReference>
<feature type="region of interest" description="Disordered" evidence="2">
    <location>
        <begin position="125"/>
        <end position="167"/>
    </location>
</feature>
<feature type="zinc finger region" description="C3H1-type" evidence="1">
    <location>
        <begin position="471"/>
        <end position="498"/>
    </location>
</feature>
<keyword evidence="6" id="KW-1185">Reference proteome</keyword>
<feature type="zinc finger region" description="C3H1-type" evidence="1">
    <location>
        <begin position="189"/>
        <end position="216"/>
    </location>
</feature>
<accession>A0AAW1I779</accession>
<dbReference type="InterPro" id="IPR050365">
    <property type="entry name" value="TIM50"/>
</dbReference>
<name>A0AAW1I779_SAPOF</name>
<dbReference type="PROSITE" id="PS50969">
    <property type="entry name" value="FCP1"/>
    <property type="match status" value="1"/>
</dbReference>
<dbReference type="InterPro" id="IPR004274">
    <property type="entry name" value="FCP1_dom"/>
</dbReference>
<feature type="compositionally biased region" description="Basic and acidic residues" evidence="2">
    <location>
        <begin position="40"/>
        <end position="53"/>
    </location>
</feature>
<feature type="domain" description="FCP1 homology" evidence="4">
    <location>
        <begin position="800"/>
        <end position="981"/>
    </location>
</feature>
<dbReference type="PROSITE" id="PS50103">
    <property type="entry name" value="ZF_C3H1"/>
    <property type="match status" value="4"/>
</dbReference>
<dbReference type="InterPro" id="IPR023214">
    <property type="entry name" value="HAD_sf"/>
</dbReference>
<evidence type="ECO:0008006" key="7">
    <source>
        <dbReference type="Google" id="ProtNLM"/>
    </source>
</evidence>
<dbReference type="Pfam" id="PF03031">
    <property type="entry name" value="NIF"/>
    <property type="match status" value="1"/>
</dbReference>
<protein>
    <recommendedName>
        <fullName evidence="7">FCP1 homology domain-containing protein</fullName>
    </recommendedName>
</protein>
<organism evidence="5 6">
    <name type="scientific">Saponaria officinalis</name>
    <name type="common">Common soapwort</name>
    <name type="synonym">Lychnis saponaria</name>
    <dbReference type="NCBI Taxonomy" id="3572"/>
    <lineage>
        <taxon>Eukaryota</taxon>
        <taxon>Viridiplantae</taxon>
        <taxon>Streptophyta</taxon>
        <taxon>Embryophyta</taxon>
        <taxon>Tracheophyta</taxon>
        <taxon>Spermatophyta</taxon>
        <taxon>Magnoliopsida</taxon>
        <taxon>eudicotyledons</taxon>
        <taxon>Gunneridae</taxon>
        <taxon>Pentapetalae</taxon>
        <taxon>Caryophyllales</taxon>
        <taxon>Caryophyllaceae</taxon>
        <taxon>Caryophylleae</taxon>
        <taxon>Saponaria</taxon>
    </lineage>
</organism>
<dbReference type="Proteomes" id="UP001443914">
    <property type="component" value="Unassembled WGS sequence"/>
</dbReference>
<dbReference type="SMART" id="SM00577">
    <property type="entry name" value="CPDc"/>
    <property type="match status" value="1"/>
</dbReference>
<evidence type="ECO:0000259" key="4">
    <source>
        <dbReference type="PROSITE" id="PS50969"/>
    </source>
</evidence>
<dbReference type="EMBL" id="JBDFQZ010000010">
    <property type="protein sequence ID" value="KAK9684470.1"/>
    <property type="molecule type" value="Genomic_DNA"/>
</dbReference>
<feature type="region of interest" description="Disordered" evidence="2">
    <location>
        <begin position="420"/>
        <end position="441"/>
    </location>
</feature>
<dbReference type="PANTHER" id="PTHR12210">
    <property type="entry name" value="DULLARD PROTEIN PHOSPHATASE"/>
    <property type="match status" value="1"/>
</dbReference>
<dbReference type="SUPFAM" id="SSF56784">
    <property type="entry name" value="HAD-like"/>
    <property type="match status" value="1"/>
</dbReference>
<dbReference type="GO" id="GO:0008270">
    <property type="term" value="F:zinc ion binding"/>
    <property type="evidence" value="ECO:0007669"/>
    <property type="project" value="UniProtKB-KW"/>
</dbReference>
<feature type="compositionally biased region" description="Basic and acidic residues" evidence="2">
    <location>
        <begin position="61"/>
        <end position="71"/>
    </location>
</feature>
<keyword evidence="1" id="KW-0862">Zinc</keyword>
<feature type="domain" description="C3H1-type" evidence="3">
    <location>
        <begin position="471"/>
        <end position="498"/>
    </location>
</feature>
<dbReference type="Gene3D" id="4.10.1000.10">
    <property type="entry name" value="Zinc finger, CCCH-type"/>
    <property type="match status" value="3"/>
</dbReference>
<dbReference type="EMBL" id="JBDFQZ010000010">
    <property type="protein sequence ID" value="KAK9684468.1"/>
    <property type="molecule type" value="Genomic_DNA"/>
</dbReference>
<comment type="caution">
    <text evidence="5">The sequence shown here is derived from an EMBL/GenBank/DDBJ whole genome shotgun (WGS) entry which is preliminary data.</text>
</comment>
<dbReference type="InterPro" id="IPR000571">
    <property type="entry name" value="Znf_CCCH"/>
</dbReference>
<evidence type="ECO:0000313" key="6">
    <source>
        <dbReference type="Proteomes" id="UP001443914"/>
    </source>
</evidence>
<dbReference type="InterPro" id="IPR036412">
    <property type="entry name" value="HAD-like_sf"/>
</dbReference>
<feature type="domain" description="C3H1-type" evidence="3">
    <location>
        <begin position="189"/>
        <end position="216"/>
    </location>
</feature>
<sequence length="1032" mass="116484">MEQTVAERPFSQGYHATQIHAWRNGPEGSRSSHSLQDPSQSRDPRRWTGRDRSNMFSGRFNGEDTREDKSRAPVCRDNLRGQCTRGSFCKYAHQLSGFVNHDGATFYRNDQRNLGLVVDPNNSQLFSENQVGDSRRPLNMESRSRSPSRRYQSGHYHQGSTGTNLHPEFTKYSETDVGDSSGRSFFVEGRRRSPCRKFQSGRCDRGSTCRYLHSEFAVSDRPIHDWNAEQHHGGAASRNPRFHEENLDNNLRTSQVHDGAIKENNSRFSISGEFQNRSPCRNFLQGRCHRGASCRRWHPHNAYKNSWSAEQQPMVTGNSNDLGFADGRSALPSREHIEANRQNNFRPASFSGDPRGRPSCQYSHRGSCYQGAPSANLHSAAVYHRTRFDFGGQHHQGVTSNSRDPSFDRGNVVREVNSNGVRSNEGTHAGYNGSLNDRGVHTHHTRENITGATRSWSLERKRNRPDFVGNQLQPEVCLRFTKGKCDQGANCRYLHSFHEYASSISQQSQKPHLEAAADLMNIGQANQCAETMGVHVHDTSKDEDVNLWSQPFKRHRTSNGFSFGQEDGARYRTALRQDYSMRTYNRSRYHHESQNQYPDSRSFMRDGPANRMNNEQQLEVSASFVTPSVHGDTNSFLTAPDQRGEVLSHGMRLNECSSGNPCLEAANLTKKNDVESAENALRCNHTGRQAMESVTDCKTVKISGGETAINHEPLKSALASSFQKHSISEAKAAVVLGKSETAGVKADLAQELNEKTEGTENISRSVPEEQAPATVRNGMLVGDTNNTLLPASQLSDAAILKCRRKLLVLDVNGLLADIVADFPDRYKPDAIVAGKGVFKRPFCDDFLQFCFEKFDVGIWSSRTEKNVTRVLDCLMEKTKNKLLFCWHQSHCTQTGYRTVENSDKPLLLKELNKLWEKEDENLPWKKGFYNETNTILLDDSPYKALRNPPHTAIFPFPYSFRHAEDTSLGPNGELRLYLERLAEAENVQKFIEENPFGQRPITKTNLSWAFYSKIAGEHTSQQKTIASINPES</sequence>
<feature type="domain" description="C3H1-type" evidence="3">
    <location>
        <begin position="274"/>
        <end position="301"/>
    </location>
</feature>
<proteinExistence type="predicted"/>
<feature type="region of interest" description="Disordered" evidence="2">
    <location>
        <begin position="20"/>
        <end position="71"/>
    </location>
</feature>
<feature type="compositionally biased region" description="Polar residues" evidence="2">
    <location>
        <begin position="29"/>
        <end position="39"/>
    </location>
</feature>
<dbReference type="Gene3D" id="3.40.50.1000">
    <property type="entry name" value="HAD superfamily/HAD-like"/>
    <property type="match status" value="1"/>
</dbReference>
<feature type="zinc finger region" description="C3H1-type" evidence="1">
    <location>
        <begin position="69"/>
        <end position="96"/>
    </location>
</feature>
<evidence type="ECO:0000256" key="1">
    <source>
        <dbReference type="PROSITE-ProRule" id="PRU00723"/>
    </source>
</evidence>
<evidence type="ECO:0000256" key="2">
    <source>
        <dbReference type="SAM" id="MobiDB-lite"/>
    </source>
</evidence>
<evidence type="ECO:0000259" key="3">
    <source>
        <dbReference type="PROSITE" id="PS50103"/>
    </source>
</evidence>
<evidence type="ECO:0000313" key="5">
    <source>
        <dbReference type="EMBL" id="KAK9684469.1"/>
    </source>
</evidence>
<dbReference type="FunFam" id="3.40.50.1000:FF:000257">
    <property type="entry name" value="Haloacid dehalogenase-like hydrolase (HAD) superfamily protein"/>
    <property type="match status" value="1"/>
</dbReference>
<dbReference type="SMART" id="SM00356">
    <property type="entry name" value="ZnF_C3H1"/>
    <property type="match status" value="4"/>
</dbReference>
<feature type="domain" description="C3H1-type" evidence="3">
    <location>
        <begin position="69"/>
        <end position="96"/>
    </location>
</feature>
<feature type="compositionally biased region" description="Basic and acidic residues" evidence="2">
    <location>
        <begin position="133"/>
        <end position="144"/>
    </location>
</feature>
<feature type="zinc finger region" description="C3H1-type" evidence="1">
    <location>
        <begin position="274"/>
        <end position="301"/>
    </location>
</feature>
<dbReference type="AlphaFoldDB" id="A0AAW1I779"/>